<gene>
    <name evidence="2" type="ORF">FB465_5319</name>
</gene>
<feature type="transmembrane region" description="Helical" evidence="1">
    <location>
        <begin position="15"/>
        <end position="35"/>
    </location>
</feature>
<dbReference type="AlphaFoldDB" id="A0A561EX68"/>
<reference evidence="2 3" key="1">
    <citation type="submission" date="2019-06" db="EMBL/GenBank/DDBJ databases">
        <title>Sequencing the genomes of 1000 actinobacteria strains.</title>
        <authorList>
            <person name="Klenk H.-P."/>
        </authorList>
    </citation>
    <scope>NUCLEOTIDE SEQUENCE [LARGE SCALE GENOMIC DNA]</scope>
    <source>
        <strain evidence="2 3">DSM 41649</strain>
    </source>
</reference>
<evidence type="ECO:0000313" key="3">
    <source>
        <dbReference type="Proteomes" id="UP000318416"/>
    </source>
</evidence>
<evidence type="ECO:0008006" key="4">
    <source>
        <dbReference type="Google" id="ProtNLM"/>
    </source>
</evidence>
<accession>A0A561EX68</accession>
<dbReference type="Proteomes" id="UP000318416">
    <property type="component" value="Unassembled WGS sequence"/>
</dbReference>
<name>A0A561EX68_9ACTN</name>
<keyword evidence="1" id="KW-1133">Transmembrane helix</keyword>
<dbReference type="EMBL" id="VIVR01000001">
    <property type="protein sequence ID" value="TWE20177.1"/>
    <property type="molecule type" value="Genomic_DNA"/>
</dbReference>
<feature type="transmembrane region" description="Helical" evidence="1">
    <location>
        <begin position="47"/>
        <end position="71"/>
    </location>
</feature>
<protein>
    <recommendedName>
        <fullName evidence="4">Copper resistance protein D</fullName>
    </recommendedName>
</protein>
<organism evidence="2 3">
    <name type="scientific">Kitasatospora atroaurantiaca</name>
    <dbReference type="NCBI Taxonomy" id="285545"/>
    <lineage>
        <taxon>Bacteria</taxon>
        <taxon>Bacillati</taxon>
        <taxon>Actinomycetota</taxon>
        <taxon>Actinomycetes</taxon>
        <taxon>Kitasatosporales</taxon>
        <taxon>Streptomycetaceae</taxon>
        <taxon>Kitasatospora</taxon>
    </lineage>
</organism>
<feature type="transmembrane region" description="Helical" evidence="1">
    <location>
        <begin position="92"/>
        <end position="112"/>
    </location>
</feature>
<dbReference type="RefSeq" id="WP_145794370.1">
    <property type="nucleotide sequence ID" value="NZ_BAAABR010000060.1"/>
</dbReference>
<keyword evidence="1" id="KW-0812">Transmembrane</keyword>
<evidence type="ECO:0000256" key="1">
    <source>
        <dbReference type="SAM" id="Phobius"/>
    </source>
</evidence>
<evidence type="ECO:0000313" key="2">
    <source>
        <dbReference type="EMBL" id="TWE20177.1"/>
    </source>
</evidence>
<keyword evidence="1" id="KW-0472">Membrane</keyword>
<dbReference type="OrthoDB" id="4350935at2"/>
<keyword evidence="3" id="KW-1185">Reference proteome</keyword>
<feature type="transmembrane region" description="Helical" evidence="1">
    <location>
        <begin position="153"/>
        <end position="177"/>
    </location>
</feature>
<comment type="caution">
    <text evidence="2">The sequence shown here is derived from an EMBL/GenBank/DDBJ whole genome shotgun (WGS) entry which is preliminary data.</text>
</comment>
<proteinExistence type="predicted"/>
<feature type="transmembrane region" description="Helical" evidence="1">
    <location>
        <begin position="118"/>
        <end position="141"/>
    </location>
</feature>
<sequence length="181" mass="19438">MSEFDQFAPMQGRTVRCAAVSVGICVLWAASAWVASHLHADPSLHMAALFIHLASLVLGLGAVLAIDYYGLLWLLGQRTLRQVVDFTSPLHVPVWGGLAGLTMSGILLEPSLDSGLTWLKLLLVLLIALNGVHATVLHRSLEENGANPPSQRLLVRGAVSALVSQAGWWGSVLIGFYNTQH</sequence>